<dbReference type="AlphaFoldDB" id="A0A813DIQ5"/>
<gene>
    <name evidence="2" type="ORF">PGLA1383_LOCUS6508</name>
</gene>
<dbReference type="OrthoDB" id="44061at2759"/>
<comment type="caution">
    <text evidence="2">The sequence shown here is derived from an EMBL/GenBank/DDBJ whole genome shotgun (WGS) entry which is preliminary data.</text>
</comment>
<evidence type="ECO:0000313" key="3">
    <source>
        <dbReference type="Proteomes" id="UP000654075"/>
    </source>
</evidence>
<reference evidence="2" key="1">
    <citation type="submission" date="2021-02" db="EMBL/GenBank/DDBJ databases">
        <authorList>
            <person name="Dougan E. K."/>
            <person name="Rhodes N."/>
            <person name="Thang M."/>
            <person name="Chan C."/>
        </authorList>
    </citation>
    <scope>NUCLEOTIDE SEQUENCE</scope>
</reference>
<feature type="region of interest" description="Disordered" evidence="1">
    <location>
        <begin position="1"/>
        <end position="31"/>
    </location>
</feature>
<dbReference type="EMBL" id="CAJNNV010002709">
    <property type="protein sequence ID" value="CAE8587675.1"/>
    <property type="molecule type" value="Genomic_DNA"/>
</dbReference>
<accession>A0A813DIQ5</accession>
<organism evidence="2 3">
    <name type="scientific">Polarella glacialis</name>
    <name type="common">Dinoflagellate</name>
    <dbReference type="NCBI Taxonomy" id="89957"/>
    <lineage>
        <taxon>Eukaryota</taxon>
        <taxon>Sar</taxon>
        <taxon>Alveolata</taxon>
        <taxon>Dinophyceae</taxon>
        <taxon>Suessiales</taxon>
        <taxon>Suessiaceae</taxon>
        <taxon>Polarella</taxon>
    </lineage>
</organism>
<proteinExistence type="predicted"/>
<keyword evidence="3" id="KW-1185">Reference proteome</keyword>
<name>A0A813DIQ5_POLGL</name>
<protein>
    <submittedName>
        <fullName evidence="2">Uncharacterized protein</fullName>
    </submittedName>
</protein>
<evidence type="ECO:0000256" key="1">
    <source>
        <dbReference type="SAM" id="MobiDB-lite"/>
    </source>
</evidence>
<evidence type="ECO:0000313" key="2">
    <source>
        <dbReference type="EMBL" id="CAE8587675.1"/>
    </source>
</evidence>
<dbReference type="Proteomes" id="UP000654075">
    <property type="component" value="Unassembled WGS sequence"/>
</dbReference>
<sequence length="262" mass="28810">MSRSPPCPSEGPGSVALASVTPTEPPGASDAAQLDMVVPSAGRMPIGKRAVARPRGKAVSAKLEPRRDVPGDVGARQKALKMEQNAKRLASMMAEIKMEAAGKASLGASPSWQMSFELPVRMGDEYMMVPRGHGTSNQPVQKDLRWRCDFDLADDICNFNRREAEPSGYFVTTTFVEECIKASEAEPLFEFYDSNTGKPLFSAPVGRSLEQFIEESRQHGWPSFRDAEVNWHCVRVLNDGETVSIHGTHLGHCMKDDSGHRY</sequence>